<protein>
    <submittedName>
        <fullName evidence="1">Uncharacterized protein</fullName>
    </submittedName>
</protein>
<accession>X1CZH6</accession>
<name>X1CZH6_9ZZZZ</name>
<sequence length="32" mass="3802">MVADRGKKDGYFDNDKDTETFYSELLWLCVNQ</sequence>
<dbReference type="EMBL" id="BART01033990">
    <property type="protein sequence ID" value="GAH13282.1"/>
    <property type="molecule type" value="Genomic_DNA"/>
</dbReference>
<reference evidence="1" key="1">
    <citation type="journal article" date="2014" name="Front. Microbiol.">
        <title>High frequency of phylogenetically diverse reductive dehalogenase-homologous genes in deep subseafloor sedimentary metagenomes.</title>
        <authorList>
            <person name="Kawai M."/>
            <person name="Futagami T."/>
            <person name="Toyoda A."/>
            <person name="Takaki Y."/>
            <person name="Nishi S."/>
            <person name="Hori S."/>
            <person name="Arai W."/>
            <person name="Tsubouchi T."/>
            <person name="Morono Y."/>
            <person name="Uchiyama I."/>
            <person name="Ito T."/>
            <person name="Fujiyama A."/>
            <person name="Inagaki F."/>
            <person name="Takami H."/>
        </authorList>
    </citation>
    <scope>NUCLEOTIDE SEQUENCE</scope>
    <source>
        <strain evidence="1">Expedition CK06-06</strain>
    </source>
</reference>
<comment type="caution">
    <text evidence="1">The sequence shown here is derived from an EMBL/GenBank/DDBJ whole genome shotgun (WGS) entry which is preliminary data.</text>
</comment>
<evidence type="ECO:0000313" key="1">
    <source>
        <dbReference type="EMBL" id="GAH13282.1"/>
    </source>
</evidence>
<proteinExistence type="predicted"/>
<dbReference type="AlphaFoldDB" id="X1CZH6"/>
<gene>
    <name evidence="1" type="ORF">S01H4_58229</name>
</gene>
<organism evidence="1">
    <name type="scientific">marine sediment metagenome</name>
    <dbReference type="NCBI Taxonomy" id="412755"/>
    <lineage>
        <taxon>unclassified sequences</taxon>
        <taxon>metagenomes</taxon>
        <taxon>ecological metagenomes</taxon>
    </lineage>
</organism>
<feature type="non-terminal residue" evidence="1">
    <location>
        <position position="32"/>
    </location>
</feature>